<protein>
    <recommendedName>
        <fullName evidence="3">DUF2867 domain-containing protein</fullName>
    </recommendedName>
</protein>
<dbReference type="SUPFAM" id="SSF55961">
    <property type="entry name" value="Bet v1-like"/>
    <property type="match status" value="1"/>
</dbReference>
<evidence type="ECO:0000313" key="1">
    <source>
        <dbReference type="EMBL" id="GAA2138905.1"/>
    </source>
</evidence>
<gene>
    <name evidence="1" type="ORF">GCM10009844_07270</name>
</gene>
<accession>A0ABN2Z9L2</accession>
<proteinExistence type="predicted"/>
<comment type="caution">
    <text evidence="1">The sequence shown here is derived from an EMBL/GenBank/DDBJ whole genome shotgun (WGS) entry which is preliminary data.</text>
</comment>
<dbReference type="InterPro" id="IPR021295">
    <property type="entry name" value="DUF2867"/>
</dbReference>
<name>A0ABN2Z9L2_9ACTN</name>
<sequence length="162" mass="17825">MGPRGLRTSRRTSDLPLPAERAWAVVASGRRRPQWYADAAPFVVRGALDRLVGGRGRAWEPPGTPLLAAGNTAGFWRVLEAGHDGSRHRLLLEAAVRAPGRVLLHTEVDALDASRSRLRQQVAFEPNGILGHAYLLADLPAREAVLALTHRRLLADLRREAW</sequence>
<evidence type="ECO:0008006" key="3">
    <source>
        <dbReference type="Google" id="ProtNLM"/>
    </source>
</evidence>
<evidence type="ECO:0000313" key="2">
    <source>
        <dbReference type="Proteomes" id="UP001501771"/>
    </source>
</evidence>
<dbReference type="EMBL" id="BAAAQR010000001">
    <property type="protein sequence ID" value="GAA2138905.1"/>
    <property type="molecule type" value="Genomic_DNA"/>
</dbReference>
<keyword evidence="2" id="KW-1185">Reference proteome</keyword>
<reference evidence="1 2" key="1">
    <citation type="journal article" date="2019" name="Int. J. Syst. Evol. Microbiol.">
        <title>The Global Catalogue of Microorganisms (GCM) 10K type strain sequencing project: providing services to taxonomists for standard genome sequencing and annotation.</title>
        <authorList>
            <consortium name="The Broad Institute Genomics Platform"/>
            <consortium name="The Broad Institute Genome Sequencing Center for Infectious Disease"/>
            <person name="Wu L."/>
            <person name="Ma J."/>
        </authorList>
    </citation>
    <scope>NUCLEOTIDE SEQUENCE [LARGE SCALE GENOMIC DNA]</scope>
    <source>
        <strain evidence="1 2">JCM 16022</strain>
    </source>
</reference>
<dbReference type="Pfam" id="PF11066">
    <property type="entry name" value="DUF2867"/>
    <property type="match status" value="1"/>
</dbReference>
<dbReference type="Proteomes" id="UP001501771">
    <property type="component" value="Unassembled WGS sequence"/>
</dbReference>
<organism evidence="1 2">
    <name type="scientific">Nocardioides koreensis</name>
    <dbReference type="NCBI Taxonomy" id="433651"/>
    <lineage>
        <taxon>Bacteria</taxon>
        <taxon>Bacillati</taxon>
        <taxon>Actinomycetota</taxon>
        <taxon>Actinomycetes</taxon>
        <taxon>Propionibacteriales</taxon>
        <taxon>Nocardioidaceae</taxon>
        <taxon>Nocardioides</taxon>
    </lineage>
</organism>